<comment type="caution">
    <text evidence="1">The sequence shown here is derived from an EMBL/GenBank/DDBJ whole genome shotgun (WGS) entry which is preliminary data.</text>
</comment>
<organism evidence="1 2">
    <name type="scientific">Leptospira ryugenii</name>
    <dbReference type="NCBI Taxonomy" id="1917863"/>
    <lineage>
        <taxon>Bacteria</taxon>
        <taxon>Pseudomonadati</taxon>
        <taxon>Spirochaetota</taxon>
        <taxon>Spirochaetia</taxon>
        <taxon>Leptospirales</taxon>
        <taxon>Leptospiraceae</taxon>
        <taxon>Leptospira</taxon>
    </lineage>
</organism>
<evidence type="ECO:0000313" key="2">
    <source>
        <dbReference type="Proteomes" id="UP000245133"/>
    </source>
</evidence>
<gene>
    <name evidence="1" type="ORF">LPTSP4_09000</name>
</gene>
<accession>A0A2P2DXN4</accession>
<protein>
    <submittedName>
        <fullName evidence="1">Uncharacterized protein</fullName>
    </submittedName>
</protein>
<dbReference type="EMBL" id="BFBB01000003">
    <property type="protein sequence ID" value="GBF49387.1"/>
    <property type="molecule type" value="Genomic_DNA"/>
</dbReference>
<reference evidence="1 2" key="1">
    <citation type="submission" date="2018-02" db="EMBL/GenBank/DDBJ databases">
        <title>Novel Leptospira species isolated from soil and water in Japan.</title>
        <authorList>
            <person name="Nakao R."/>
            <person name="Masuzawa T."/>
        </authorList>
    </citation>
    <scope>NUCLEOTIDE SEQUENCE [LARGE SCALE GENOMIC DNA]</scope>
    <source>
        <strain evidence="1 2">YH101</strain>
    </source>
</reference>
<name>A0A2P2DXN4_9LEPT</name>
<dbReference type="AlphaFoldDB" id="A0A2P2DXN4"/>
<dbReference type="Proteomes" id="UP000245133">
    <property type="component" value="Unassembled WGS sequence"/>
</dbReference>
<keyword evidence="2" id="KW-1185">Reference proteome</keyword>
<sequence>MVFLEKSSKEIIEDIHKMNELFFDQIKFPDLWNDEDEPEYTTEDLIWKNPTFKKNI</sequence>
<proteinExistence type="predicted"/>
<evidence type="ECO:0000313" key="1">
    <source>
        <dbReference type="EMBL" id="GBF49387.1"/>
    </source>
</evidence>